<gene>
    <name evidence="2" type="ORF">TVAG_437500</name>
</gene>
<dbReference type="InParanoid" id="A2DFJ6"/>
<reference evidence="2" key="2">
    <citation type="journal article" date="2007" name="Science">
        <title>Draft genome sequence of the sexually transmitted pathogen Trichomonas vaginalis.</title>
        <authorList>
            <person name="Carlton J.M."/>
            <person name="Hirt R.P."/>
            <person name="Silva J.C."/>
            <person name="Delcher A.L."/>
            <person name="Schatz M."/>
            <person name="Zhao Q."/>
            <person name="Wortman J.R."/>
            <person name="Bidwell S.L."/>
            <person name="Alsmark U.C.M."/>
            <person name="Besteiro S."/>
            <person name="Sicheritz-Ponten T."/>
            <person name="Noel C.J."/>
            <person name="Dacks J.B."/>
            <person name="Foster P.G."/>
            <person name="Simillion C."/>
            <person name="Van de Peer Y."/>
            <person name="Miranda-Saavedra D."/>
            <person name="Barton G.J."/>
            <person name="Westrop G.D."/>
            <person name="Mueller S."/>
            <person name="Dessi D."/>
            <person name="Fiori P.L."/>
            <person name="Ren Q."/>
            <person name="Paulsen I."/>
            <person name="Zhang H."/>
            <person name="Bastida-Corcuera F.D."/>
            <person name="Simoes-Barbosa A."/>
            <person name="Brown M.T."/>
            <person name="Hayes R.D."/>
            <person name="Mukherjee M."/>
            <person name="Okumura C.Y."/>
            <person name="Schneider R."/>
            <person name="Smith A.J."/>
            <person name="Vanacova S."/>
            <person name="Villalvazo M."/>
            <person name="Haas B.J."/>
            <person name="Pertea M."/>
            <person name="Feldblyum T.V."/>
            <person name="Utterback T.R."/>
            <person name="Shu C.L."/>
            <person name="Osoegawa K."/>
            <person name="de Jong P.J."/>
            <person name="Hrdy I."/>
            <person name="Horvathova L."/>
            <person name="Zubacova Z."/>
            <person name="Dolezal P."/>
            <person name="Malik S.B."/>
            <person name="Logsdon J.M. Jr."/>
            <person name="Henze K."/>
            <person name="Gupta A."/>
            <person name="Wang C.C."/>
            <person name="Dunne R.L."/>
            <person name="Upcroft J.A."/>
            <person name="Upcroft P."/>
            <person name="White O."/>
            <person name="Salzberg S.L."/>
            <person name="Tang P."/>
            <person name="Chiu C.-H."/>
            <person name="Lee Y.-S."/>
            <person name="Embley T.M."/>
            <person name="Coombs G.H."/>
            <person name="Mottram J.C."/>
            <person name="Tachezy J."/>
            <person name="Fraser-Liggett C.M."/>
            <person name="Johnson P.J."/>
        </authorList>
    </citation>
    <scope>NUCLEOTIDE SEQUENCE [LARGE SCALE GENOMIC DNA]</scope>
    <source>
        <strain evidence="2">G3</strain>
    </source>
</reference>
<feature type="region of interest" description="Disordered" evidence="1">
    <location>
        <begin position="1"/>
        <end position="51"/>
    </location>
</feature>
<dbReference type="AlphaFoldDB" id="A2DFJ6"/>
<keyword evidence="3" id="KW-1185">Reference proteome</keyword>
<dbReference type="OrthoDB" id="10262474at2759"/>
<sequence length="413" mass="47368">MCPPRRRHRRSEEVPEEPAVEEKKEEQVEEKQEQKEAEVEEQPAPETEQKKYQPTILKISAKVGSNTFLHLDGKNLYLDTAEKSQLLKLSIDITDKVLSFSLDEKGVIRIFTSDGNAITVTLETLKKPTVFKYAKEFFSASIFRHQILAIISGEYRPILLDFKGNILEEYTDIQKQVRFCIFTSQLKAVADSTLIYVKKSGEKEWHKSKYRDFYITHLINVNRQTEFGITTKTTTRVFRKHFQSTFRPWATDTVALLQCPSRRHFYAHLNNAGLLRIGDNEGEYSIQENGVTGICWDMGMLWARNNNGKWHKCVLSFDDQLFDMRAQMLKGLETPLEVPSSGNVINVLEAIIERPAMSSEIMTVLPPIAQKLRQSTIINDALKSLDTYISKSGQIDKLLGQIDLALSRNESEE</sequence>
<accession>A2DFJ6</accession>
<proteinExistence type="predicted"/>
<dbReference type="VEuPathDB" id="TrichDB:TVAGG3_0564530"/>
<feature type="compositionally biased region" description="Basic and acidic residues" evidence="1">
    <location>
        <begin position="20"/>
        <end position="37"/>
    </location>
</feature>
<reference evidence="2" key="1">
    <citation type="submission" date="2006-10" db="EMBL/GenBank/DDBJ databases">
        <authorList>
            <person name="Amadeo P."/>
            <person name="Zhao Q."/>
            <person name="Wortman J."/>
            <person name="Fraser-Liggett C."/>
            <person name="Carlton J."/>
        </authorList>
    </citation>
    <scope>NUCLEOTIDE SEQUENCE</scope>
    <source>
        <strain evidence="2">G3</strain>
    </source>
</reference>
<protein>
    <submittedName>
        <fullName evidence="2">Uncharacterized protein</fullName>
    </submittedName>
</protein>
<dbReference type="VEuPathDB" id="TrichDB:TVAG_437500"/>
<dbReference type="KEGG" id="tva:5466469"/>
<evidence type="ECO:0000313" key="2">
    <source>
        <dbReference type="EMBL" id="EAY20924.1"/>
    </source>
</evidence>
<dbReference type="Proteomes" id="UP000001542">
    <property type="component" value="Unassembled WGS sequence"/>
</dbReference>
<name>A2DFJ6_TRIV3</name>
<dbReference type="RefSeq" id="XP_001581910.1">
    <property type="nucleotide sequence ID" value="XM_001581860.1"/>
</dbReference>
<dbReference type="EMBL" id="DS113194">
    <property type="protein sequence ID" value="EAY20924.1"/>
    <property type="molecule type" value="Genomic_DNA"/>
</dbReference>
<evidence type="ECO:0000256" key="1">
    <source>
        <dbReference type="SAM" id="MobiDB-lite"/>
    </source>
</evidence>
<evidence type="ECO:0000313" key="3">
    <source>
        <dbReference type="Proteomes" id="UP000001542"/>
    </source>
</evidence>
<organism evidence="2 3">
    <name type="scientific">Trichomonas vaginalis (strain ATCC PRA-98 / G3)</name>
    <dbReference type="NCBI Taxonomy" id="412133"/>
    <lineage>
        <taxon>Eukaryota</taxon>
        <taxon>Metamonada</taxon>
        <taxon>Parabasalia</taxon>
        <taxon>Trichomonadida</taxon>
        <taxon>Trichomonadidae</taxon>
        <taxon>Trichomonas</taxon>
    </lineage>
</organism>